<organism evidence="1 2">
    <name type="scientific">Singulisphaera acidiphila (strain ATCC BAA-1392 / DSM 18658 / VKM B-2454 / MOB10)</name>
    <dbReference type="NCBI Taxonomy" id="886293"/>
    <lineage>
        <taxon>Bacteria</taxon>
        <taxon>Pseudomonadati</taxon>
        <taxon>Planctomycetota</taxon>
        <taxon>Planctomycetia</taxon>
        <taxon>Isosphaerales</taxon>
        <taxon>Isosphaeraceae</taxon>
        <taxon>Singulisphaera</taxon>
    </lineage>
</organism>
<evidence type="ECO:0000313" key="2">
    <source>
        <dbReference type="Proteomes" id="UP000010798"/>
    </source>
</evidence>
<sequence length="85" mass="10168">MGRKKPKKGYFESPTSIGTLSPWDRGVLEAHWMHSIRTQQLRERQVKVARQRRGIYAWIWPPRRQYLDGLLHGLAKEIKRRSKED</sequence>
<dbReference type="EMBL" id="CP003364">
    <property type="protein sequence ID" value="AGA28792.1"/>
    <property type="molecule type" value="Genomic_DNA"/>
</dbReference>
<dbReference type="Proteomes" id="UP000010798">
    <property type="component" value="Chromosome"/>
</dbReference>
<gene>
    <name evidence="1" type="ordered locus">Sinac_4614</name>
</gene>
<proteinExistence type="predicted"/>
<dbReference type="HOGENOM" id="CLU_2510897_0_0_0"/>
<dbReference type="STRING" id="886293.Sinac_4614"/>
<keyword evidence="2" id="KW-1185">Reference proteome</keyword>
<name>L0DHP9_SINAD</name>
<reference evidence="1 2" key="1">
    <citation type="submission" date="2012-02" db="EMBL/GenBank/DDBJ databases">
        <title>Complete sequence of chromosome of Singulisphaera acidiphila DSM 18658.</title>
        <authorList>
            <consortium name="US DOE Joint Genome Institute (JGI-PGF)"/>
            <person name="Lucas S."/>
            <person name="Copeland A."/>
            <person name="Lapidus A."/>
            <person name="Glavina del Rio T."/>
            <person name="Dalin E."/>
            <person name="Tice H."/>
            <person name="Bruce D."/>
            <person name="Goodwin L."/>
            <person name="Pitluck S."/>
            <person name="Peters L."/>
            <person name="Ovchinnikova G."/>
            <person name="Chertkov O."/>
            <person name="Kyrpides N."/>
            <person name="Mavromatis K."/>
            <person name="Ivanova N."/>
            <person name="Brettin T."/>
            <person name="Detter J.C."/>
            <person name="Han C."/>
            <person name="Larimer F."/>
            <person name="Land M."/>
            <person name="Hauser L."/>
            <person name="Markowitz V."/>
            <person name="Cheng J.-F."/>
            <person name="Hugenholtz P."/>
            <person name="Woyke T."/>
            <person name="Wu D."/>
            <person name="Tindall B."/>
            <person name="Pomrenke H."/>
            <person name="Brambilla E."/>
            <person name="Klenk H.-P."/>
            <person name="Eisen J.A."/>
        </authorList>
    </citation>
    <scope>NUCLEOTIDE SEQUENCE [LARGE SCALE GENOMIC DNA]</scope>
    <source>
        <strain evidence="2">ATCC BAA-1392 / DSM 18658 / VKM B-2454 / MOB10</strain>
    </source>
</reference>
<accession>L0DHP9</accession>
<dbReference type="KEGG" id="saci:Sinac_4614"/>
<evidence type="ECO:0000313" key="1">
    <source>
        <dbReference type="EMBL" id="AGA28792.1"/>
    </source>
</evidence>
<protein>
    <submittedName>
        <fullName evidence="1">Uncharacterized protein</fullName>
    </submittedName>
</protein>
<dbReference type="AlphaFoldDB" id="L0DHP9"/>
<dbReference type="RefSeq" id="WP_015247908.1">
    <property type="nucleotide sequence ID" value="NC_019892.1"/>
</dbReference>